<dbReference type="EMBL" id="CADEBD010000303">
    <property type="protein sequence ID" value="CAB3237314.1"/>
    <property type="molecule type" value="Genomic_DNA"/>
</dbReference>
<sequence length="214" mass="23076">MAARSSNNPAKNTRGLCTQARRHALLSGASQFHACWRIVCCTISSVVAAQGLATDSAYLAVVVPARSVERREAHGRVHAGRVVAHCPDSVRRPSTPSLAPMAVVERALRNHCTLLGILAGMSVVDMADSVKDDEAVAGVAQQHDAGRLHRTQVAVTSSAHRKRGAHGWSLETHSWRGWPTPAHSPIRPPPSTRRVLPAGDVAAKPRRYRRPPML</sequence>
<protein>
    <submittedName>
        <fullName evidence="2">Uncharacterized protein</fullName>
    </submittedName>
</protein>
<comment type="caution">
    <text evidence="2">The sequence shown here is derived from an EMBL/GenBank/DDBJ whole genome shotgun (WGS) entry which is preliminary data.</text>
</comment>
<dbReference type="OrthoDB" id="27680at2759"/>
<feature type="region of interest" description="Disordered" evidence="1">
    <location>
        <begin position="157"/>
        <end position="214"/>
    </location>
</feature>
<dbReference type="Proteomes" id="UP000494256">
    <property type="component" value="Unassembled WGS sequence"/>
</dbReference>
<gene>
    <name evidence="2" type="ORF">APLA_LOCUS7822</name>
</gene>
<dbReference type="AlphaFoldDB" id="A0A8S0ZYS3"/>
<feature type="compositionally biased region" description="Basic residues" evidence="1">
    <location>
        <begin position="204"/>
        <end position="214"/>
    </location>
</feature>
<proteinExistence type="predicted"/>
<evidence type="ECO:0000313" key="2">
    <source>
        <dbReference type="EMBL" id="CAB3237314.1"/>
    </source>
</evidence>
<evidence type="ECO:0000313" key="3">
    <source>
        <dbReference type="Proteomes" id="UP000494256"/>
    </source>
</evidence>
<name>A0A8S0ZYS3_ARCPL</name>
<accession>A0A8S0ZYS3</accession>
<organism evidence="2 3">
    <name type="scientific">Arctia plantaginis</name>
    <name type="common">Wood tiger moth</name>
    <name type="synonym">Phalaena plantaginis</name>
    <dbReference type="NCBI Taxonomy" id="874455"/>
    <lineage>
        <taxon>Eukaryota</taxon>
        <taxon>Metazoa</taxon>
        <taxon>Ecdysozoa</taxon>
        <taxon>Arthropoda</taxon>
        <taxon>Hexapoda</taxon>
        <taxon>Insecta</taxon>
        <taxon>Pterygota</taxon>
        <taxon>Neoptera</taxon>
        <taxon>Endopterygota</taxon>
        <taxon>Lepidoptera</taxon>
        <taxon>Glossata</taxon>
        <taxon>Ditrysia</taxon>
        <taxon>Noctuoidea</taxon>
        <taxon>Erebidae</taxon>
        <taxon>Arctiinae</taxon>
        <taxon>Arctia</taxon>
    </lineage>
</organism>
<reference evidence="2 3" key="1">
    <citation type="submission" date="2020-04" db="EMBL/GenBank/DDBJ databases">
        <authorList>
            <person name="Wallbank WR R."/>
            <person name="Pardo Diaz C."/>
            <person name="Kozak K."/>
            <person name="Martin S."/>
            <person name="Jiggins C."/>
            <person name="Moest M."/>
            <person name="Warren A I."/>
            <person name="Byers J.R.P. K."/>
            <person name="Montejo-Kovacevich G."/>
            <person name="Yen C E."/>
        </authorList>
    </citation>
    <scope>NUCLEOTIDE SEQUENCE [LARGE SCALE GENOMIC DNA]</scope>
</reference>
<evidence type="ECO:0000256" key="1">
    <source>
        <dbReference type="SAM" id="MobiDB-lite"/>
    </source>
</evidence>